<evidence type="ECO:0000313" key="6">
    <source>
        <dbReference type="EMBL" id="MDK6861199.1"/>
    </source>
</evidence>
<keyword evidence="2" id="KW-0238">DNA-binding</keyword>
<dbReference type="PANTHER" id="PTHR44846">
    <property type="entry name" value="MANNOSYL-D-GLYCERATE TRANSPORT/METABOLISM SYSTEM REPRESSOR MNGR-RELATED"/>
    <property type="match status" value="1"/>
</dbReference>
<dbReference type="EMBL" id="NNRU01000006">
    <property type="protein sequence ID" value="RFT28010.1"/>
    <property type="molecule type" value="Genomic_DNA"/>
</dbReference>
<dbReference type="Pfam" id="PF07702">
    <property type="entry name" value="UTRA"/>
    <property type="match status" value="1"/>
</dbReference>
<dbReference type="EMBL" id="JASOLZ010000001">
    <property type="protein sequence ID" value="MDK6861199.1"/>
    <property type="molecule type" value="Genomic_DNA"/>
</dbReference>
<organism evidence="7 8">
    <name type="scientific">Gardnerella vaginalis</name>
    <dbReference type="NCBI Taxonomy" id="2702"/>
    <lineage>
        <taxon>Bacteria</taxon>
        <taxon>Bacillati</taxon>
        <taxon>Actinomycetota</taxon>
        <taxon>Actinomycetes</taxon>
        <taxon>Bifidobacteriales</taxon>
        <taxon>Bifidobacteriaceae</taxon>
        <taxon>Gardnerella</taxon>
    </lineage>
</organism>
<proteinExistence type="predicted"/>
<feature type="domain" description="HTH gntR-type" evidence="4">
    <location>
        <begin position="5"/>
        <end position="71"/>
    </location>
</feature>
<gene>
    <name evidence="7" type="ORF">CG405_06895</name>
    <name evidence="5" type="ORF">QP177_02625</name>
    <name evidence="6" type="ORF">QP355_00830</name>
</gene>
<dbReference type="Proteomes" id="UP000258379">
    <property type="component" value="Unassembled WGS sequence"/>
</dbReference>
<dbReference type="SMART" id="SM00345">
    <property type="entry name" value="HTH_GNTR"/>
    <property type="match status" value="1"/>
</dbReference>
<dbReference type="InterPro" id="IPR000524">
    <property type="entry name" value="Tscrpt_reg_HTH_GntR"/>
</dbReference>
<dbReference type="Proteomes" id="UP001238969">
    <property type="component" value="Unassembled WGS sequence"/>
</dbReference>
<dbReference type="InterPro" id="IPR028978">
    <property type="entry name" value="Chorismate_lyase_/UTRA_dom_sf"/>
</dbReference>
<evidence type="ECO:0000313" key="8">
    <source>
        <dbReference type="Proteomes" id="UP000258379"/>
    </source>
</evidence>
<dbReference type="Gene3D" id="3.40.1410.10">
    <property type="entry name" value="Chorismate lyase-like"/>
    <property type="match status" value="1"/>
</dbReference>
<dbReference type="Proteomes" id="UP001240561">
    <property type="component" value="Unassembled WGS sequence"/>
</dbReference>
<dbReference type="GO" id="GO:0045892">
    <property type="term" value="P:negative regulation of DNA-templated transcription"/>
    <property type="evidence" value="ECO:0007669"/>
    <property type="project" value="TreeGrafter"/>
</dbReference>
<dbReference type="SUPFAM" id="SSF46785">
    <property type="entry name" value="Winged helix' DNA-binding domain"/>
    <property type="match status" value="1"/>
</dbReference>
<keyword evidence="1" id="KW-0805">Transcription regulation</keyword>
<evidence type="ECO:0000256" key="2">
    <source>
        <dbReference type="ARBA" id="ARBA00023125"/>
    </source>
</evidence>
<dbReference type="Pfam" id="PF00392">
    <property type="entry name" value="GntR"/>
    <property type="match status" value="1"/>
</dbReference>
<dbReference type="InterPro" id="IPR036388">
    <property type="entry name" value="WH-like_DNA-bd_sf"/>
</dbReference>
<sequence>MTEGVPKYIAVRDNLRKRIDLMEPDEQLPPEVELCKQYNVSRITLRHAVDNLILEGLLVRIQGKGTFRARDVIHSVNREVISDQVQGFYQNYSESKEHIRIKVIQNDVVKDESAAYKLGLDESIDLICVKRLKYVDDVLSNYSVVYLEASRFPKVLTHDFTKKSLAEFLESDYAVKLCENDLSVHVEQLCGTMAKVLQVEDKTPSLAVESIVKDSFGSIIAFGAAVYTPKYCDIQFKMHITV</sequence>
<dbReference type="SMART" id="SM00866">
    <property type="entry name" value="UTRA"/>
    <property type="match status" value="1"/>
</dbReference>
<dbReference type="InterPro" id="IPR036390">
    <property type="entry name" value="WH_DNA-bd_sf"/>
</dbReference>
<reference evidence="9 10" key="2">
    <citation type="submission" date="2023-05" db="EMBL/GenBank/DDBJ databases">
        <title>Cataloging the Phylogenetic Diversity of Human Bladder Bacteria.</title>
        <authorList>
            <person name="Du J."/>
        </authorList>
    </citation>
    <scope>NUCLEOTIDE SEQUENCE [LARGE SCALE GENOMIC DNA]</scope>
    <source>
        <strain evidence="6 9">UMB6972</strain>
        <strain evidence="5 10">UMB9230</strain>
    </source>
</reference>
<keyword evidence="3" id="KW-0804">Transcription</keyword>
<dbReference type="CDD" id="cd07377">
    <property type="entry name" value="WHTH_GntR"/>
    <property type="match status" value="1"/>
</dbReference>
<evidence type="ECO:0000259" key="4">
    <source>
        <dbReference type="PROSITE" id="PS50949"/>
    </source>
</evidence>
<evidence type="ECO:0000313" key="5">
    <source>
        <dbReference type="EMBL" id="MDK6695463.1"/>
    </source>
</evidence>
<dbReference type="InterPro" id="IPR050679">
    <property type="entry name" value="Bact_HTH_transcr_reg"/>
</dbReference>
<dbReference type="GO" id="GO:0003700">
    <property type="term" value="F:DNA-binding transcription factor activity"/>
    <property type="evidence" value="ECO:0007669"/>
    <property type="project" value="InterPro"/>
</dbReference>
<comment type="caution">
    <text evidence="7">The sequence shown here is derived from an EMBL/GenBank/DDBJ whole genome shotgun (WGS) entry which is preliminary data.</text>
</comment>
<evidence type="ECO:0000256" key="3">
    <source>
        <dbReference type="ARBA" id="ARBA00023163"/>
    </source>
</evidence>
<evidence type="ECO:0000313" key="7">
    <source>
        <dbReference type="EMBL" id="RFT28010.1"/>
    </source>
</evidence>
<reference evidence="7 8" key="1">
    <citation type="submission" date="2017-07" db="EMBL/GenBank/DDBJ databases">
        <title>A comparative genomics approach to explaining the enigmatic role of Gardnerella vaginalis in the vaginal microbiome.</title>
        <authorList>
            <person name="Vancuren S.J."/>
            <person name="Hill J.E."/>
        </authorList>
    </citation>
    <scope>NUCLEOTIDE SEQUENCE [LARGE SCALE GENOMIC DNA]</scope>
    <source>
        <strain evidence="7 8">WP023</strain>
    </source>
</reference>
<dbReference type="GO" id="GO:0003677">
    <property type="term" value="F:DNA binding"/>
    <property type="evidence" value="ECO:0007669"/>
    <property type="project" value="UniProtKB-KW"/>
</dbReference>
<dbReference type="RefSeq" id="WP_004114987.1">
    <property type="nucleotide sequence ID" value="NZ_CP083172.1"/>
</dbReference>
<accession>A0A2I1PL62</accession>
<dbReference type="InterPro" id="IPR011663">
    <property type="entry name" value="UTRA"/>
</dbReference>
<dbReference type="Gene3D" id="1.10.10.10">
    <property type="entry name" value="Winged helix-like DNA-binding domain superfamily/Winged helix DNA-binding domain"/>
    <property type="match status" value="1"/>
</dbReference>
<dbReference type="PROSITE" id="PS50949">
    <property type="entry name" value="HTH_GNTR"/>
    <property type="match status" value="1"/>
</dbReference>
<evidence type="ECO:0000313" key="9">
    <source>
        <dbReference type="Proteomes" id="UP001238969"/>
    </source>
</evidence>
<dbReference type="SUPFAM" id="SSF64288">
    <property type="entry name" value="Chorismate lyase-like"/>
    <property type="match status" value="1"/>
</dbReference>
<name>A0A2I1PL62_GARVA</name>
<dbReference type="EMBL" id="JASOGJ010000002">
    <property type="protein sequence ID" value="MDK6695463.1"/>
    <property type="molecule type" value="Genomic_DNA"/>
</dbReference>
<dbReference type="AlphaFoldDB" id="A0A2I1PL62"/>
<dbReference type="PRINTS" id="PR00035">
    <property type="entry name" value="HTHGNTR"/>
</dbReference>
<dbReference type="PANTHER" id="PTHR44846:SF1">
    <property type="entry name" value="MANNOSYL-D-GLYCERATE TRANSPORT_METABOLISM SYSTEM REPRESSOR MNGR-RELATED"/>
    <property type="match status" value="1"/>
</dbReference>
<evidence type="ECO:0000256" key="1">
    <source>
        <dbReference type="ARBA" id="ARBA00023015"/>
    </source>
</evidence>
<evidence type="ECO:0000313" key="10">
    <source>
        <dbReference type="Proteomes" id="UP001240561"/>
    </source>
</evidence>
<protein>
    <submittedName>
        <fullName evidence="7">GntR family transcriptional regulator</fullName>
    </submittedName>
</protein>